<dbReference type="EMBL" id="BAABJO010000051">
    <property type="protein sequence ID" value="GAA5141142.1"/>
    <property type="molecule type" value="Genomic_DNA"/>
</dbReference>
<keyword evidence="2" id="KW-1185">Reference proteome</keyword>
<comment type="caution">
    <text evidence="1">The sequence shown here is derived from an EMBL/GenBank/DDBJ whole genome shotgun (WGS) entry which is preliminary data.</text>
</comment>
<evidence type="ECO:0000313" key="2">
    <source>
        <dbReference type="Proteomes" id="UP001500804"/>
    </source>
</evidence>
<dbReference type="Proteomes" id="UP001500804">
    <property type="component" value="Unassembled WGS sequence"/>
</dbReference>
<gene>
    <name evidence="1" type="ORF">GCM10023320_79740</name>
</gene>
<sequence>MRNRPTLAVQSHRLAALHTWIEYHNIRHAQCALGRRALITHRLTVNNVPSRHAYWMDRGRHPGNPAVGVQFDHVDAHCTAVESCNKLLEQAERGGYRVPADDGLVSRRDSELHIVCELLPYCRGLPRVERSKETFDG</sequence>
<accession>A0ABP9P7C9</accession>
<evidence type="ECO:0000313" key="1">
    <source>
        <dbReference type="EMBL" id="GAA5141142.1"/>
    </source>
</evidence>
<proteinExistence type="predicted"/>
<organism evidence="1 2">
    <name type="scientific">Pseudonocardia adelaidensis</name>
    <dbReference type="NCBI Taxonomy" id="648754"/>
    <lineage>
        <taxon>Bacteria</taxon>
        <taxon>Bacillati</taxon>
        <taxon>Actinomycetota</taxon>
        <taxon>Actinomycetes</taxon>
        <taxon>Pseudonocardiales</taxon>
        <taxon>Pseudonocardiaceae</taxon>
        <taxon>Pseudonocardia</taxon>
    </lineage>
</organism>
<protein>
    <submittedName>
        <fullName evidence="1">Uncharacterized protein</fullName>
    </submittedName>
</protein>
<reference evidence="2" key="1">
    <citation type="journal article" date="2019" name="Int. J. Syst. Evol. Microbiol.">
        <title>The Global Catalogue of Microorganisms (GCM) 10K type strain sequencing project: providing services to taxonomists for standard genome sequencing and annotation.</title>
        <authorList>
            <consortium name="The Broad Institute Genomics Platform"/>
            <consortium name="The Broad Institute Genome Sequencing Center for Infectious Disease"/>
            <person name="Wu L."/>
            <person name="Ma J."/>
        </authorList>
    </citation>
    <scope>NUCLEOTIDE SEQUENCE [LARGE SCALE GENOMIC DNA]</scope>
    <source>
        <strain evidence="2">JCM 18302</strain>
    </source>
</reference>
<name>A0ABP9P7C9_9PSEU</name>